<feature type="chain" id="PRO_5047352237" description="Secreted protein" evidence="2">
    <location>
        <begin position="27"/>
        <end position="165"/>
    </location>
</feature>
<gene>
    <name evidence="3" type="ORF">MOQ58_18460</name>
</gene>
<keyword evidence="1" id="KW-0812">Transmembrane</keyword>
<evidence type="ECO:0000256" key="2">
    <source>
        <dbReference type="SAM" id="SignalP"/>
    </source>
</evidence>
<dbReference type="EMBL" id="CP093428">
    <property type="protein sequence ID" value="WGK88511.1"/>
    <property type="molecule type" value="Genomic_DNA"/>
</dbReference>
<name>A0ABY8MPT1_9PSED</name>
<protein>
    <recommendedName>
        <fullName evidence="5">Secreted protein</fullName>
    </recommendedName>
</protein>
<evidence type="ECO:0000313" key="3">
    <source>
        <dbReference type="EMBL" id="WGK88511.1"/>
    </source>
</evidence>
<feature type="transmembrane region" description="Helical" evidence="1">
    <location>
        <begin position="139"/>
        <end position="160"/>
    </location>
</feature>
<evidence type="ECO:0008006" key="5">
    <source>
        <dbReference type="Google" id="ProtNLM"/>
    </source>
</evidence>
<sequence length="165" mass="16620">MRSSLVLKSVLFCVLFNGAAIATAQAANLTREINRMGDACQAYGPKAGMTAAEQGGAPSTVANGPGAAASASDISFADTAKNQINSLIESATKVGATVNSSSCDGLMAQLAIDKLTADSGTQSKVLSGGDDALSNQSNAVPLAAAAWLFSSALFGFVMVANRRKV</sequence>
<accession>A0ABY8MPT1</accession>
<keyword evidence="1" id="KW-0472">Membrane</keyword>
<keyword evidence="4" id="KW-1185">Reference proteome</keyword>
<proteinExistence type="predicted"/>
<keyword evidence="1" id="KW-1133">Transmembrane helix</keyword>
<evidence type="ECO:0000313" key="4">
    <source>
        <dbReference type="Proteomes" id="UP001243713"/>
    </source>
</evidence>
<reference evidence="3 4" key="1">
    <citation type="submission" date="2022-03" db="EMBL/GenBank/DDBJ databases">
        <title>Plant growth promoting endophytes with ACC deaminase activity.</title>
        <authorList>
            <person name="Charles T."/>
            <person name="Van Dyk A."/>
            <person name="Cheng J."/>
            <person name="Heil J."/>
        </authorList>
    </citation>
    <scope>NUCLEOTIDE SEQUENCE [LARGE SCALE GENOMIC DNA]</scope>
    <source>
        <strain evidence="3 4">8R6</strain>
    </source>
</reference>
<evidence type="ECO:0000256" key="1">
    <source>
        <dbReference type="SAM" id="Phobius"/>
    </source>
</evidence>
<dbReference type="Proteomes" id="UP001243713">
    <property type="component" value="Chromosome"/>
</dbReference>
<organism evidence="3 4">
    <name type="scientific">Pseudomonas migulae</name>
    <dbReference type="NCBI Taxonomy" id="78543"/>
    <lineage>
        <taxon>Bacteria</taxon>
        <taxon>Pseudomonadati</taxon>
        <taxon>Pseudomonadota</taxon>
        <taxon>Gammaproteobacteria</taxon>
        <taxon>Pseudomonadales</taxon>
        <taxon>Pseudomonadaceae</taxon>
        <taxon>Pseudomonas</taxon>
    </lineage>
</organism>
<keyword evidence="2" id="KW-0732">Signal</keyword>
<feature type="signal peptide" evidence="2">
    <location>
        <begin position="1"/>
        <end position="26"/>
    </location>
</feature>
<dbReference type="RefSeq" id="WP_280161630.1">
    <property type="nucleotide sequence ID" value="NZ_CP093428.1"/>
</dbReference>